<accession>A0A830GWQ8</accession>
<name>A0A830GWQ8_9CREN</name>
<dbReference type="EMBL" id="BMNL01000003">
    <property type="protein sequence ID" value="GGP21960.1"/>
    <property type="molecule type" value="Genomic_DNA"/>
</dbReference>
<dbReference type="RefSeq" id="WP_188596853.1">
    <property type="nucleotide sequence ID" value="NZ_BMNL01000003.1"/>
</dbReference>
<sequence>MKDNRDMLIHEMDAATKEVDRYELLINECKRDLEVINDIMIKLTGEIYECRKQ</sequence>
<dbReference type="Proteomes" id="UP000610960">
    <property type="component" value="Unassembled WGS sequence"/>
</dbReference>
<proteinExistence type="predicted"/>
<gene>
    <name evidence="1" type="ORF">GCM10007981_15940</name>
</gene>
<evidence type="ECO:0000313" key="2">
    <source>
        <dbReference type="Proteomes" id="UP000610960"/>
    </source>
</evidence>
<protein>
    <submittedName>
        <fullName evidence="1">Uncharacterized protein</fullName>
    </submittedName>
</protein>
<reference evidence="1" key="2">
    <citation type="submission" date="2020-09" db="EMBL/GenBank/DDBJ databases">
        <authorList>
            <person name="Sun Q."/>
            <person name="Ohkuma M."/>
        </authorList>
    </citation>
    <scope>NUCLEOTIDE SEQUENCE</scope>
    <source>
        <strain evidence="1">JCM 10088</strain>
    </source>
</reference>
<keyword evidence="2" id="KW-1185">Reference proteome</keyword>
<reference evidence="1" key="1">
    <citation type="journal article" date="2014" name="Int. J. Syst. Evol. Microbiol.">
        <title>Complete genome sequence of Corynebacterium casei LMG S-19264T (=DSM 44701T), isolated from a smear-ripened cheese.</title>
        <authorList>
            <consortium name="US DOE Joint Genome Institute (JGI-PGF)"/>
            <person name="Walter F."/>
            <person name="Albersmeier A."/>
            <person name="Kalinowski J."/>
            <person name="Ruckert C."/>
        </authorList>
    </citation>
    <scope>NUCLEOTIDE SEQUENCE</scope>
    <source>
        <strain evidence="1">JCM 10088</strain>
    </source>
</reference>
<comment type="caution">
    <text evidence="1">The sequence shown here is derived from an EMBL/GenBank/DDBJ whole genome shotgun (WGS) entry which is preliminary data.</text>
</comment>
<organism evidence="1 2">
    <name type="scientific">Thermocladium modestius</name>
    <dbReference type="NCBI Taxonomy" id="62609"/>
    <lineage>
        <taxon>Archaea</taxon>
        <taxon>Thermoproteota</taxon>
        <taxon>Thermoprotei</taxon>
        <taxon>Thermoproteales</taxon>
        <taxon>Thermoproteaceae</taxon>
        <taxon>Thermocladium</taxon>
    </lineage>
</organism>
<dbReference type="AlphaFoldDB" id="A0A830GWQ8"/>
<evidence type="ECO:0000313" key="1">
    <source>
        <dbReference type="EMBL" id="GGP21960.1"/>
    </source>
</evidence>